<dbReference type="Pfam" id="PF01965">
    <property type="entry name" value="DJ-1_PfpI"/>
    <property type="match status" value="1"/>
</dbReference>
<dbReference type="PANTHER" id="PTHR48094:SF11">
    <property type="entry name" value="GLUTATHIONE-INDEPENDENT GLYOXALASE HSP31-RELATED"/>
    <property type="match status" value="1"/>
</dbReference>
<evidence type="ECO:0000313" key="6">
    <source>
        <dbReference type="Proteomes" id="UP001649381"/>
    </source>
</evidence>
<keyword evidence="2" id="KW-0456">Lyase</keyword>
<protein>
    <submittedName>
        <fullName evidence="5">Type 1 glutamine amidotransferase domain-containing protein</fullName>
    </submittedName>
</protein>
<organism evidence="5 6">
    <name type="scientific">Pseudalkalibacillus berkeleyi</name>
    <dbReference type="NCBI Taxonomy" id="1069813"/>
    <lineage>
        <taxon>Bacteria</taxon>
        <taxon>Bacillati</taxon>
        <taxon>Bacillota</taxon>
        <taxon>Bacilli</taxon>
        <taxon>Bacillales</taxon>
        <taxon>Fictibacillaceae</taxon>
        <taxon>Pseudalkalibacillus</taxon>
    </lineage>
</organism>
<comment type="similarity">
    <text evidence="3">Belongs to the peptidase C56 family. HSP31-like subfamily.</text>
</comment>
<keyword evidence="1" id="KW-0346">Stress response</keyword>
<evidence type="ECO:0000313" key="5">
    <source>
        <dbReference type="EMBL" id="MCF6136836.1"/>
    </source>
</evidence>
<sequence>MSKKVLMIVTNADKINEEQSTGLWLEEYATPYNLFKNQGYEIHVRSPKGGEVPLDPNSIPEEPKAEFDEAREKLKDTKPLSDEDLQGNYDAVFLPGGHGTMFDFPENTHIQKIIQNMDEANKVIGAVCHGPSGLVKVTDKNGVPIVKGKKVNGFTDEEEEEMGLVKEMPFLLETSLRDLGAEFVRGDKWTDFSVRDGNLVTGQNPMSSESTALKVIEALNEQ</sequence>
<evidence type="ECO:0000256" key="2">
    <source>
        <dbReference type="ARBA" id="ARBA00023239"/>
    </source>
</evidence>
<comment type="caution">
    <text evidence="5">The sequence shown here is derived from an EMBL/GenBank/DDBJ whole genome shotgun (WGS) entry which is preliminary data.</text>
</comment>
<dbReference type="SUPFAM" id="SSF52317">
    <property type="entry name" value="Class I glutamine amidotransferase-like"/>
    <property type="match status" value="1"/>
</dbReference>
<gene>
    <name evidence="5" type="ORF">L2716_03775</name>
</gene>
<dbReference type="InterPro" id="IPR050325">
    <property type="entry name" value="Prot/Nucl_acid_deglycase"/>
</dbReference>
<keyword evidence="6" id="KW-1185">Reference proteome</keyword>
<evidence type="ECO:0000256" key="3">
    <source>
        <dbReference type="ARBA" id="ARBA00038493"/>
    </source>
</evidence>
<dbReference type="InterPro" id="IPR029062">
    <property type="entry name" value="Class_I_gatase-like"/>
</dbReference>
<proteinExistence type="inferred from homology"/>
<reference evidence="5 6" key="1">
    <citation type="submission" date="2022-01" db="EMBL/GenBank/DDBJ databases">
        <title>Alkalihalobacillus sp. EGI L200015, a novel bacterium isolated from a salt lake sediment.</title>
        <authorList>
            <person name="Gao L."/>
            <person name="Fang B.-Z."/>
            <person name="Li W.-J."/>
        </authorList>
    </citation>
    <scope>NUCLEOTIDE SEQUENCE [LARGE SCALE GENOMIC DNA]</scope>
    <source>
        <strain evidence="5 6">KCTC 12718</strain>
    </source>
</reference>
<evidence type="ECO:0000256" key="1">
    <source>
        <dbReference type="ARBA" id="ARBA00023016"/>
    </source>
</evidence>
<dbReference type="RefSeq" id="WP_236331927.1">
    <property type="nucleotide sequence ID" value="NZ_JAKIJS010000001.1"/>
</dbReference>
<dbReference type="PANTHER" id="PTHR48094">
    <property type="entry name" value="PROTEIN/NUCLEIC ACID DEGLYCASE DJ-1-RELATED"/>
    <property type="match status" value="1"/>
</dbReference>
<feature type="domain" description="DJ-1/PfpI" evidence="4">
    <location>
        <begin position="27"/>
        <end position="217"/>
    </location>
</feature>
<keyword evidence="5" id="KW-0315">Glutamine amidotransferase</keyword>
<dbReference type="EMBL" id="JAKIJS010000001">
    <property type="protein sequence ID" value="MCF6136836.1"/>
    <property type="molecule type" value="Genomic_DNA"/>
</dbReference>
<accession>A0ABS9GYT2</accession>
<evidence type="ECO:0000259" key="4">
    <source>
        <dbReference type="Pfam" id="PF01965"/>
    </source>
</evidence>
<dbReference type="InterPro" id="IPR002818">
    <property type="entry name" value="DJ-1/PfpI"/>
</dbReference>
<dbReference type="Proteomes" id="UP001649381">
    <property type="component" value="Unassembled WGS sequence"/>
</dbReference>
<name>A0ABS9GYT2_9BACL</name>
<dbReference type="Gene3D" id="3.40.50.880">
    <property type="match status" value="1"/>
</dbReference>
<dbReference type="CDD" id="cd03141">
    <property type="entry name" value="GATase1_Hsp31_like"/>
    <property type="match status" value="1"/>
</dbReference>